<dbReference type="EMBL" id="AAOF01000001">
    <property type="protein sequence ID" value="EAR23326.1"/>
    <property type="molecule type" value="Genomic_DNA"/>
</dbReference>
<organism evidence="9 10">
    <name type="scientific">Nitrococcus mobilis Nb-231</name>
    <dbReference type="NCBI Taxonomy" id="314278"/>
    <lineage>
        <taxon>Bacteria</taxon>
        <taxon>Pseudomonadati</taxon>
        <taxon>Pseudomonadota</taxon>
        <taxon>Gammaproteobacteria</taxon>
        <taxon>Chromatiales</taxon>
        <taxon>Ectothiorhodospiraceae</taxon>
        <taxon>Nitrococcus</taxon>
    </lineage>
</organism>
<proteinExistence type="predicted"/>
<dbReference type="Pfam" id="PF22654">
    <property type="entry name" value="DUF7008"/>
    <property type="match status" value="1"/>
</dbReference>
<evidence type="ECO:0000256" key="3">
    <source>
        <dbReference type="ARBA" id="ARBA00022679"/>
    </source>
</evidence>
<dbReference type="InterPro" id="IPR029063">
    <property type="entry name" value="SAM-dependent_MTases_sf"/>
</dbReference>
<accession>A4BLY8</accession>
<dbReference type="PANTHER" id="PTHR33841">
    <property type="entry name" value="DNA METHYLTRANSFERASE YEEA-RELATED"/>
    <property type="match status" value="1"/>
</dbReference>
<dbReference type="OrthoDB" id="9782445at2"/>
<feature type="domain" description="DUF7008" evidence="8">
    <location>
        <begin position="815"/>
        <end position="1205"/>
    </location>
</feature>
<sequence>MIDPVTLLSALRTQRDKLEGDLRRQVAELPELKARLQTDYRAAHEAGRTAATFGTWTDNEITQGAVAWLLACVFVRFAEDNGLIAAPLLSGPNDALRRARDAAREYFRRHPTEHDRHYLHHGFDQMAALPAVAGLFDRAHNPLFGLPLSPEGAQGLLNFWQQVDPDSGALRHDFTDPGLDTRFLGDLYQDLSEAARKRYALLQTPEFVEAFILERTLEPAIDAFGLEDIRLLDPACGSGHFLLGAFQCLLGHWQKAAPGLDARERVIHALAGVHGVDVNPFAVAIARFRLLVAALQATGIKMLKEAPGWCFNLTAGDSLLHGRRFGQLDLVGGKGLDQRYAHAYAAEDIDEINRILGQQYHAVVGNPPYITASDKALNTLYRARYGSCHRQFSLGVPFTERFFQLAVEDANGPAGFVGLITTNSFMKREFGKKLIEDYLPRQDLTHVIDTSGAYIPGHGTPTVILFGRNRAPVAETVRAVLGIRGEPSTPANPAQGLVWSSIVELLDRPGGENEYVSVSDMTRERLAQHPWSLQGGGAPAVLEAIDSAPTKLAEASASIGFHCITKQDDVFSQPEHVLAKANVEHEAIRGFGIGEQVRDWMVDDDGFVIYPYNTAVETVEPSKLPYAIRFMWPFRSTLFERKVFGGQSYRDAGKPWYEYGQIPPSKLKTPLSITFAFVATHNHFVLDRGGKVFKQSAPVIKLPAAAGEDQHLGLLGLLNSSTACFWMKQVLHSKGGGIGGGLASEEWEKFYEHTGTGMQSFPLPDKRPLQFARQLDRLAQQRAASLPAALAPRLPLGRAELDNARDTAVSLLAQMLAHQEELDWWCYRAYGLLDTDLCFAATPPEVQLGERAFEIVLARRIEAGEVQSKWFERHGSTPITEVPAHWPDDYRALVERRINLIESNAWIDLLERPEYKRRWNQPDWAELEQSALQGWLLDRLETADYWPQPALRSIETLAARAERDAAWMQVAALYTGQPGFDIAALVGELVHDESMPALKVLRYKPSGLRKRADWERTWELQRREDVIDAEIARANPRRDGEAAAAWRSRIKPEQDERKAAEIGPIPAPPKYTRGDFLAGTLWRLRGGLDVPKERFFRVPDPQAPGEWLYGWAGWNPAQRLQALAGAFIAAEQGSGAELARLIPLLAAIDEQLPWVRQWHNEVDPDMDVRPGDYFTSWLGEQLNRHGWTGRTLADWQPESISRRRRRT</sequence>
<keyword evidence="10" id="KW-1185">Reference proteome</keyword>
<evidence type="ECO:0000313" key="10">
    <source>
        <dbReference type="Proteomes" id="UP000003374"/>
    </source>
</evidence>
<keyword evidence="2" id="KW-0489">Methyltransferase</keyword>
<gene>
    <name evidence="9" type="ORF">NB231_15938</name>
</gene>
<evidence type="ECO:0000259" key="8">
    <source>
        <dbReference type="Pfam" id="PF22654"/>
    </source>
</evidence>
<dbReference type="STRING" id="314278.NB231_15938"/>
<dbReference type="Proteomes" id="UP000003374">
    <property type="component" value="Unassembled WGS sequence"/>
</dbReference>
<protein>
    <recommendedName>
        <fullName evidence="1">site-specific DNA-methyltransferase (adenine-specific)</fullName>
        <ecNumber evidence="1">2.1.1.72</ecNumber>
    </recommendedName>
</protein>
<dbReference type="AlphaFoldDB" id="A4BLY8"/>
<evidence type="ECO:0000259" key="7">
    <source>
        <dbReference type="Pfam" id="PF07669"/>
    </source>
</evidence>
<dbReference type="EC" id="2.1.1.72" evidence="1"/>
<dbReference type="PROSITE" id="PS00092">
    <property type="entry name" value="N6_MTASE"/>
    <property type="match status" value="1"/>
</dbReference>
<feature type="domain" description="Type II methyltransferase M.TaqI-like" evidence="7">
    <location>
        <begin position="273"/>
        <end position="450"/>
    </location>
</feature>
<dbReference type="PRINTS" id="PR00507">
    <property type="entry name" value="N12N6MTFRASE"/>
</dbReference>
<dbReference type="RefSeq" id="WP_005004474.1">
    <property type="nucleotide sequence ID" value="NZ_CH672427.1"/>
</dbReference>
<dbReference type="InterPro" id="IPR002052">
    <property type="entry name" value="DNA_methylase_N6_adenine_CS"/>
</dbReference>
<evidence type="ECO:0000256" key="2">
    <source>
        <dbReference type="ARBA" id="ARBA00022603"/>
    </source>
</evidence>
<dbReference type="Gene3D" id="3.40.50.150">
    <property type="entry name" value="Vaccinia Virus protein VP39"/>
    <property type="match status" value="1"/>
</dbReference>
<dbReference type="NCBIfam" id="NF033451">
    <property type="entry name" value="BREX_2_MTaseX"/>
    <property type="match status" value="1"/>
</dbReference>
<keyword evidence="6" id="KW-0175">Coiled coil</keyword>
<dbReference type="GO" id="GO:0009007">
    <property type="term" value="F:site-specific DNA-methyltransferase (adenine-specific) activity"/>
    <property type="evidence" value="ECO:0007669"/>
    <property type="project" value="UniProtKB-EC"/>
</dbReference>
<evidence type="ECO:0000256" key="5">
    <source>
        <dbReference type="ARBA" id="ARBA00047942"/>
    </source>
</evidence>
<dbReference type="InterPro" id="IPR050953">
    <property type="entry name" value="N4_N6_ade-DNA_methylase"/>
</dbReference>
<dbReference type="GO" id="GO:0032259">
    <property type="term" value="P:methylation"/>
    <property type="evidence" value="ECO:0007669"/>
    <property type="project" value="UniProtKB-KW"/>
</dbReference>
<evidence type="ECO:0000313" key="9">
    <source>
        <dbReference type="EMBL" id="EAR23326.1"/>
    </source>
</evidence>
<evidence type="ECO:0000256" key="6">
    <source>
        <dbReference type="SAM" id="Coils"/>
    </source>
</evidence>
<dbReference type="PANTHER" id="PTHR33841:SF1">
    <property type="entry name" value="DNA METHYLTRANSFERASE A"/>
    <property type="match status" value="1"/>
</dbReference>
<keyword evidence="3" id="KW-0808">Transferase</keyword>
<dbReference type="Pfam" id="PF07669">
    <property type="entry name" value="Eco57I"/>
    <property type="match status" value="1"/>
</dbReference>
<feature type="coiled-coil region" evidence="6">
    <location>
        <begin position="8"/>
        <end position="35"/>
    </location>
</feature>
<evidence type="ECO:0000256" key="4">
    <source>
        <dbReference type="ARBA" id="ARBA00022691"/>
    </source>
</evidence>
<name>A4BLY8_9GAMM</name>
<dbReference type="GO" id="GO:0003676">
    <property type="term" value="F:nucleic acid binding"/>
    <property type="evidence" value="ECO:0007669"/>
    <property type="project" value="InterPro"/>
</dbReference>
<dbReference type="InterPro" id="IPR054277">
    <property type="entry name" value="DUF7008"/>
</dbReference>
<comment type="catalytic activity">
    <reaction evidence="5">
        <text>a 2'-deoxyadenosine in DNA + S-adenosyl-L-methionine = an N(6)-methyl-2'-deoxyadenosine in DNA + S-adenosyl-L-homocysteine + H(+)</text>
        <dbReference type="Rhea" id="RHEA:15197"/>
        <dbReference type="Rhea" id="RHEA-COMP:12418"/>
        <dbReference type="Rhea" id="RHEA-COMP:12419"/>
        <dbReference type="ChEBI" id="CHEBI:15378"/>
        <dbReference type="ChEBI" id="CHEBI:57856"/>
        <dbReference type="ChEBI" id="CHEBI:59789"/>
        <dbReference type="ChEBI" id="CHEBI:90615"/>
        <dbReference type="ChEBI" id="CHEBI:90616"/>
        <dbReference type="EC" id="2.1.1.72"/>
    </reaction>
</comment>
<evidence type="ECO:0000256" key="1">
    <source>
        <dbReference type="ARBA" id="ARBA00011900"/>
    </source>
</evidence>
<dbReference type="GO" id="GO:0006304">
    <property type="term" value="P:DNA modification"/>
    <property type="evidence" value="ECO:0007669"/>
    <property type="project" value="InterPro"/>
</dbReference>
<reference evidence="9 10" key="1">
    <citation type="submission" date="2006-02" db="EMBL/GenBank/DDBJ databases">
        <authorList>
            <person name="Waterbury J."/>
            <person name="Ferriera S."/>
            <person name="Johnson J."/>
            <person name="Kravitz S."/>
            <person name="Halpern A."/>
            <person name="Remington K."/>
            <person name="Beeson K."/>
            <person name="Tran B."/>
            <person name="Rogers Y.-H."/>
            <person name="Friedman R."/>
            <person name="Venter J.C."/>
        </authorList>
    </citation>
    <scope>NUCLEOTIDE SEQUENCE [LARGE SCALE GENOMIC DNA]</scope>
    <source>
        <strain evidence="9 10">Nb-231</strain>
    </source>
</reference>
<comment type="caution">
    <text evidence="9">The sequence shown here is derived from an EMBL/GenBank/DDBJ whole genome shotgun (WGS) entry which is preliminary data.</text>
</comment>
<keyword evidence="4" id="KW-0949">S-adenosyl-L-methionine</keyword>
<dbReference type="eggNOG" id="COG1002">
    <property type="taxonomic scope" value="Bacteria"/>
</dbReference>
<dbReference type="SUPFAM" id="SSF53335">
    <property type="entry name" value="S-adenosyl-L-methionine-dependent methyltransferases"/>
    <property type="match status" value="1"/>
</dbReference>
<dbReference type="HOGENOM" id="CLU_269467_0_0_6"/>
<dbReference type="InterPro" id="IPR011639">
    <property type="entry name" value="MethylTrfase_TaqI-like_dom"/>
</dbReference>